<dbReference type="Proteomes" id="UP000001075">
    <property type="component" value="Unassembled WGS sequence"/>
</dbReference>
<evidence type="ECO:0000259" key="4">
    <source>
        <dbReference type="PROSITE" id="PS51263"/>
    </source>
</evidence>
<dbReference type="InterPro" id="IPR002108">
    <property type="entry name" value="ADF-H"/>
</dbReference>
<evidence type="ECO:0000256" key="1">
    <source>
        <dbReference type="ARBA" id="ARBA00006844"/>
    </source>
</evidence>
<evidence type="ECO:0000256" key="3">
    <source>
        <dbReference type="ARBA" id="ARBA00023203"/>
    </source>
</evidence>
<evidence type="ECO:0000313" key="6">
    <source>
        <dbReference type="Ensembl" id="ENSCGRP00001005805.1"/>
    </source>
</evidence>
<dbReference type="SUPFAM" id="SSF55753">
    <property type="entry name" value="Actin depolymerizing proteins"/>
    <property type="match status" value="1"/>
</dbReference>
<dbReference type="InterPro" id="IPR029006">
    <property type="entry name" value="ADF-H/Gelsolin-like_dom_sf"/>
</dbReference>
<dbReference type="InterPro" id="IPR017904">
    <property type="entry name" value="ADF/Cofilin"/>
</dbReference>
<dbReference type="AlphaFoldDB" id="G3HDA5"/>
<dbReference type="EMBL" id="JH000293">
    <property type="protein sequence ID" value="EGV96822.1"/>
    <property type="molecule type" value="Genomic_DNA"/>
</dbReference>
<dbReference type="GO" id="GO:0015629">
    <property type="term" value="C:actin cytoskeleton"/>
    <property type="evidence" value="ECO:0007669"/>
    <property type="project" value="InterPro"/>
</dbReference>
<reference evidence="7" key="1">
    <citation type="journal article" date="2011" name="Nat. Biotechnol.">
        <title>The genomic sequence of the Chinese hamster ovary (CHO)-K1 cell line.</title>
        <authorList>
            <person name="Xu X."/>
            <person name="Nagarajan H."/>
            <person name="Lewis N.E."/>
            <person name="Pan S."/>
            <person name="Cai Z."/>
            <person name="Liu X."/>
            <person name="Chen W."/>
            <person name="Xie M."/>
            <person name="Wang W."/>
            <person name="Hammond S."/>
            <person name="Andersen M.R."/>
            <person name="Neff N."/>
            <person name="Passarelli B."/>
            <person name="Koh W."/>
            <person name="Fan H.C."/>
            <person name="Wang J."/>
            <person name="Gui Y."/>
            <person name="Lee K.H."/>
            <person name="Betenbaugh M.J."/>
            <person name="Quake S.R."/>
            <person name="Famili I."/>
            <person name="Palsson B.O."/>
            <person name="Wang J."/>
        </authorList>
    </citation>
    <scope>NUCLEOTIDE SEQUENCE [LARGE SCALE GENOMIC DNA]</scope>
    <source>
        <strain evidence="7">CHO K1 cell line</strain>
    </source>
</reference>
<protein>
    <submittedName>
        <fullName evidence="5">Cofilin-1</fullName>
    </submittedName>
</protein>
<name>G3HDA5_CRIGR</name>
<evidence type="ECO:0000256" key="2">
    <source>
        <dbReference type="ARBA" id="ARBA00022990"/>
    </source>
</evidence>
<organism evidence="5 7">
    <name type="scientific">Cricetulus griseus</name>
    <name type="common">Chinese hamster</name>
    <name type="synonym">Cricetulus barabensis griseus</name>
    <dbReference type="NCBI Taxonomy" id="10029"/>
    <lineage>
        <taxon>Eukaryota</taxon>
        <taxon>Metazoa</taxon>
        <taxon>Chordata</taxon>
        <taxon>Craniata</taxon>
        <taxon>Vertebrata</taxon>
        <taxon>Euteleostomi</taxon>
        <taxon>Mammalia</taxon>
        <taxon>Eutheria</taxon>
        <taxon>Euarchontoglires</taxon>
        <taxon>Glires</taxon>
        <taxon>Rodentia</taxon>
        <taxon>Myomorpha</taxon>
        <taxon>Muroidea</taxon>
        <taxon>Cricetidae</taxon>
        <taxon>Cricetinae</taxon>
        <taxon>Cricetulus</taxon>
    </lineage>
</organism>
<dbReference type="GO" id="GO:0030042">
    <property type="term" value="P:actin filament depolymerization"/>
    <property type="evidence" value="ECO:0007669"/>
    <property type="project" value="InterPro"/>
</dbReference>
<evidence type="ECO:0000313" key="7">
    <source>
        <dbReference type="Proteomes" id="UP000001075"/>
    </source>
</evidence>
<dbReference type="STRING" id="10029.G3HDA5"/>
<feature type="domain" description="ADF-H" evidence="4">
    <location>
        <begin position="1"/>
        <end position="109"/>
    </location>
</feature>
<sequence length="111" mass="12741">MDGVIKMYSKMNMQKSLIPEERKNCKKAVLFCLSNGRSYTLYDTTYKTKESKKEDLVVIWVPESVPLKSKMIYASSKDAIQKLTEISKNYKQAKLEFKAHAPAISLECKPL</sequence>
<keyword evidence="3" id="KW-0009">Actin-binding</keyword>
<keyword evidence="2" id="KW-0007">Acetylation</keyword>
<comment type="similarity">
    <text evidence="1">Belongs to the actin-binding proteins ADF family.</text>
</comment>
<dbReference type="PANTHER" id="PTHR11913">
    <property type="entry name" value="COFILIN-RELATED"/>
    <property type="match status" value="1"/>
</dbReference>
<dbReference type="Proteomes" id="UP000694386">
    <property type="component" value="Unplaced"/>
</dbReference>
<dbReference type="Pfam" id="PF00241">
    <property type="entry name" value="Cofilin_ADF"/>
    <property type="match status" value="1"/>
</dbReference>
<accession>G3HDA5</accession>
<dbReference type="Ensembl" id="ENSCGRT00001008987.1">
    <property type="protein sequence ID" value="ENSCGRP00001005805.1"/>
    <property type="gene ID" value="ENSCGRG00001007688.1"/>
</dbReference>
<gene>
    <name evidence="5" type="ORF">I79_008485</name>
</gene>
<reference evidence="5" key="2">
    <citation type="submission" date="2011-08" db="EMBL/GenBank/DDBJ databases">
        <title>The genomic sequence of the Chinese hamster ovary CHO-K1 cell line.</title>
        <authorList>
            <person name="Xu X."/>
            <person name="Nagarajan H."/>
            <person name="Lewis N.E."/>
            <person name="Pan S."/>
            <person name="Cai Z."/>
            <person name="Liu X."/>
            <person name="Chen W."/>
            <person name="Xie M."/>
            <person name="Wang W."/>
            <person name="Hammond S."/>
            <person name="Andersen M.R."/>
            <person name="Neff N."/>
            <person name="Passarelli B."/>
            <person name="Koh W."/>
            <person name="Fan C.H."/>
            <person name="Wang J."/>
            <person name="Gui Y."/>
            <person name="Lee K.H."/>
            <person name="Betenbaugh M.J."/>
            <person name="Quake S.R."/>
            <person name="Famili I."/>
            <person name="Palsson B.O."/>
            <person name="Wang J."/>
        </authorList>
    </citation>
    <scope>NUCLEOTIDE SEQUENCE</scope>
</reference>
<dbReference type="GO" id="GO:0003779">
    <property type="term" value="F:actin binding"/>
    <property type="evidence" value="ECO:0007669"/>
    <property type="project" value="UniProtKB-KW"/>
</dbReference>
<dbReference type="Gene3D" id="3.40.20.10">
    <property type="entry name" value="Severin"/>
    <property type="match status" value="1"/>
</dbReference>
<evidence type="ECO:0000313" key="5">
    <source>
        <dbReference type="EMBL" id="EGV96822.1"/>
    </source>
</evidence>
<proteinExistence type="inferred from homology"/>
<reference evidence="6" key="3">
    <citation type="submission" date="2025-05" db="UniProtKB">
        <authorList>
            <consortium name="Ensembl"/>
        </authorList>
    </citation>
    <scope>IDENTIFICATION</scope>
</reference>
<dbReference type="PROSITE" id="PS51263">
    <property type="entry name" value="ADF_H"/>
    <property type="match status" value="1"/>
</dbReference>